<dbReference type="EMBL" id="JBHSTI010000008">
    <property type="protein sequence ID" value="MFC6236993.1"/>
    <property type="molecule type" value="Genomic_DNA"/>
</dbReference>
<dbReference type="PANTHER" id="PTHR11941:SF54">
    <property type="entry name" value="ENOYL-COA HYDRATASE, MITOCHONDRIAL"/>
    <property type="match status" value="1"/>
</dbReference>
<dbReference type="PROSITE" id="PS00166">
    <property type="entry name" value="ENOYL_COA_HYDRATASE"/>
    <property type="match status" value="1"/>
</dbReference>
<protein>
    <submittedName>
        <fullName evidence="6">Enoyl-CoA hydratase/isomerase family protein</fullName>
    </submittedName>
</protein>
<evidence type="ECO:0000256" key="5">
    <source>
        <dbReference type="RuleBase" id="RU003707"/>
    </source>
</evidence>
<evidence type="ECO:0000256" key="1">
    <source>
        <dbReference type="ARBA" id="ARBA00005254"/>
    </source>
</evidence>
<reference evidence="7" key="1">
    <citation type="journal article" date="2019" name="Int. J. Syst. Evol. Microbiol.">
        <title>The Global Catalogue of Microorganisms (GCM) 10K type strain sequencing project: providing services to taxonomists for standard genome sequencing and annotation.</title>
        <authorList>
            <consortium name="The Broad Institute Genomics Platform"/>
            <consortium name="The Broad Institute Genome Sequencing Center for Infectious Disease"/>
            <person name="Wu L."/>
            <person name="Ma J."/>
        </authorList>
    </citation>
    <scope>NUCLEOTIDE SEQUENCE [LARGE SCALE GENOMIC DNA]</scope>
    <source>
        <strain evidence="7">CGMCC 4.7317</strain>
    </source>
</reference>
<gene>
    <name evidence="6" type="ORF">ACFQGU_03835</name>
</gene>
<name>A0ABW1SYQ8_9ACTN</name>
<evidence type="ECO:0000313" key="7">
    <source>
        <dbReference type="Proteomes" id="UP001596138"/>
    </source>
</evidence>
<comment type="catalytic activity">
    <reaction evidence="3">
        <text>a (3S)-3-hydroxyacyl-CoA = a (2E)-enoyl-CoA + H2O</text>
        <dbReference type="Rhea" id="RHEA:16105"/>
        <dbReference type="ChEBI" id="CHEBI:15377"/>
        <dbReference type="ChEBI" id="CHEBI:57318"/>
        <dbReference type="ChEBI" id="CHEBI:58856"/>
        <dbReference type="EC" id="4.2.1.17"/>
    </reaction>
</comment>
<comment type="caution">
    <text evidence="6">The sequence shown here is derived from an EMBL/GenBank/DDBJ whole genome shotgun (WGS) entry which is preliminary data.</text>
</comment>
<comment type="similarity">
    <text evidence="1 5">Belongs to the enoyl-CoA hydratase/isomerase family.</text>
</comment>
<dbReference type="SUPFAM" id="SSF52096">
    <property type="entry name" value="ClpP/crotonase"/>
    <property type="match status" value="1"/>
</dbReference>
<proteinExistence type="inferred from homology"/>
<dbReference type="RefSeq" id="WP_386764040.1">
    <property type="nucleotide sequence ID" value="NZ_JBHSTI010000008.1"/>
</dbReference>
<evidence type="ECO:0000256" key="3">
    <source>
        <dbReference type="ARBA" id="ARBA00023709"/>
    </source>
</evidence>
<dbReference type="InterPro" id="IPR001753">
    <property type="entry name" value="Enoyl-CoA_hydra/iso"/>
</dbReference>
<dbReference type="InterPro" id="IPR029045">
    <property type="entry name" value="ClpP/crotonase-like_dom_sf"/>
</dbReference>
<keyword evidence="2" id="KW-0456">Lyase</keyword>
<evidence type="ECO:0000256" key="2">
    <source>
        <dbReference type="ARBA" id="ARBA00023239"/>
    </source>
</evidence>
<accession>A0ABW1SYQ8</accession>
<keyword evidence="7" id="KW-1185">Reference proteome</keyword>
<dbReference type="Gene3D" id="3.90.226.10">
    <property type="entry name" value="2-enoyl-CoA Hydratase, Chain A, domain 1"/>
    <property type="match status" value="1"/>
</dbReference>
<sequence length="275" mass="29015">MDDTVLRDLVGDSGHIQVRIDDGIAVVAFDRPDKHNAISFEMWSALARIFPALDADPDVDIVLVTGSPGGPFSAGADIAEFRTLRSDAAGAARYGEAVEAGERAIIACSKPTIAAIEGFAIGGGTQVAVACDLRVCGTGSRFGVTPARLGIVYSLPSTERLVETVGAAWARWILLTGDLLDADAAQRIGLVHEVVADDQVADRGLELARSLAARAQLSLVGGKAMVDRVVHGLLEEDDEVRAVYEASWSSAEYAEGVAAFLDKRTPDFRAARGRP</sequence>
<dbReference type="InterPro" id="IPR018376">
    <property type="entry name" value="Enoyl-CoA_hyd/isom_CS"/>
</dbReference>
<organism evidence="6 7">
    <name type="scientific">Longivirga aurantiaca</name>
    <dbReference type="NCBI Taxonomy" id="1837743"/>
    <lineage>
        <taxon>Bacteria</taxon>
        <taxon>Bacillati</taxon>
        <taxon>Actinomycetota</taxon>
        <taxon>Actinomycetes</taxon>
        <taxon>Sporichthyales</taxon>
        <taxon>Sporichthyaceae</taxon>
        <taxon>Longivirga</taxon>
    </lineage>
</organism>
<evidence type="ECO:0000313" key="6">
    <source>
        <dbReference type="EMBL" id="MFC6236993.1"/>
    </source>
</evidence>
<dbReference type="Pfam" id="PF00378">
    <property type="entry name" value="ECH_1"/>
    <property type="match status" value="1"/>
</dbReference>
<dbReference type="PANTHER" id="PTHR11941">
    <property type="entry name" value="ENOYL-COA HYDRATASE-RELATED"/>
    <property type="match status" value="1"/>
</dbReference>
<dbReference type="CDD" id="cd06558">
    <property type="entry name" value="crotonase-like"/>
    <property type="match status" value="1"/>
</dbReference>
<comment type="catalytic activity">
    <reaction evidence="4">
        <text>a 4-saturated-(3S)-3-hydroxyacyl-CoA = a (3E)-enoyl-CoA + H2O</text>
        <dbReference type="Rhea" id="RHEA:20724"/>
        <dbReference type="ChEBI" id="CHEBI:15377"/>
        <dbReference type="ChEBI" id="CHEBI:58521"/>
        <dbReference type="ChEBI" id="CHEBI:137480"/>
        <dbReference type="EC" id="4.2.1.17"/>
    </reaction>
</comment>
<dbReference type="Proteomes" id="UP001596138">
    <property type="component" value="Unassembled WGS sequence"/>
</dbReference>
<evidence type="ECO:0000256" key="4">
    <source>
        <dbReference type="ARBA" id="ARBA00023717"/>
    </source>
</evidence>
<dbReference type="Gene3D" id="1.10.12.10">
    <property type="entry name" value="Lyase 2-enoyl-coa Hydratase, Chain A, domain 2"/>
    <property type="match status" value="1"/>
</dbReference>
<dbReference type="InterPro" id="IPR014748">
    <property type="entry name" value="Enoyl-CoA_hydra_C"/>
</dbReference>